<feature type="region of interest" description="Disordered" evidence="1">
    <location>
        <begin position="56"/>
        <end position="77"/>
    </location>
</feature>
<sequence>MWHGYLQAHPSHKFMRYESDEQFDDLKIIFNGTTANGNNSLGLGVTTDACTYEVDDNQSGDDVTDTSPTMNKPEELESGNNDYVVTVSNKILDIIQQREERQQREAEKTKAEKKKNSVWDAVKEITHLDQRSKFKAVTLIYSLGTKDVFADMHVEERIGWIQTNIGSD</sequence>
<dbReference type="PANTHER" id="PTHR47864">
    <property type="entry name" value="TRANSMEMBRANE PROTEIN"/>
    <property type="match status" value="1"/>
</dbReference>
<feature type="domain" description="At2g29880-like C-terminal" evidence="2">
    <location>
        <begin position="118"/>
        <end position="164"/>
    </location>
</feature>
<dbReference type="Proteomes" id="UP000489600">
    <property type="component" value="Unassembled WGS sequence"/>
</dbReference>
<comment type="caution">
    <text evidence="3">The sequence shown here is derived from an EMBL/GenBank/DDBJ whole genome shotgun (WGS) entry which is preliminary data.</text>
</comment>
<accession>A0A565AX76</accession>
<dbReference type="EMBL" id="CABITT030000002">
    <property type="protein sequence ID" value="VVA93947.1"/>
    <property type="molecule type" value="Genomic_DNA"/>
</dbReference>
<name>A0A565AX76_9BRAS</name>
<reference evidence="3" key="1">
    <citation type="submission" date="2019-07" db="EMBL/GenBank/DDBJ databases">
        <authorList>
            <person name="Dittberner H."/>
        </authorList>
    </citation>
    <scope>NUCLEOTIDE SEQUENCE [LARGE SCALE GENOMIC DNA]</scope>
</reference>
<proteinExistence type="predicted"/>
<gene>
    <name evidence="3" type="ORF">ANE_LOCUS4392</name>
</gene>
<dbReference type="OrthoDB" id="1107811at2759"/>
<dbReference type="InterPro" id="IPR055314">
    <property type="entry name" value="At2g29880-like"/>
</dbReference>
<protein>
    <recommendedName>
        <fullName evidence="2">At2g29880-like C-terminal domain-containing protein</fullName>
    </recommendedName>
</protein>
<evidence type="ECO:0000313" key="4">
    <source>
        <dbReference type="Proteomes" id="UP000489600"/>
    </source>
</evidence>
<evidence type="ECO:0000259" key="2">
    <source>
        <dbReference type="Pfam" id="PF24769"/>
    </source>
</evidence>
<keyword evidence="4" id="KW-1185">Reference proteome</keyword>
<dbReference type="InterPro" id="IPR056253">
    <property type="entry name" value="At2g29880-like_C"/>
</dbReference>
<dbReference type="AlphaFoldDB" id="A0A565AX76"/>
<dbReference type="PANTHER" id="PTHR47864:SF10">
    <property type="entry name" value="MYB_SANT-LIKE DNA-BINDING DOMAIN PROTEIN"/>
    <property type="match status" value="1"/>
</dbReference>
<evidence type="ECO:0000313" key="3">
    <source>
        <dbReference type="EMBL" id="VVA93947.1"/>
    </source>
</evidence>
<dbReference type="Pfam" id="PF24769">
    <property type="entry name" value="At2g29880_C"/>
    <property type="match status" value="1"/>
</dbReference>
<evidence type="ECO:0000256" key="1">
    <source>
        <dbReference type="SAM" id="MobiDB-lite"/>
    </source>
</evidence>
<organism evidence="3 4">
    <name type="scientific">Arabis nemorensis</name>
    <dbReference type="NCBI Taxonomy" id="586526"/>
    <lineage>
        <taxon>Eukaryota</taxon>
        <taxon>Viridiplantae</taxon>
        <taxon>Streptophyta</taxon>
        <taxon>Embryophyta</taxon>
        <taxon>Tracheophyta</taxon>
        <taxon>Spermatophyta</taxon>
        <taxon>Magnoliopsida</taxon>
        <taxon>eudicotyledons</taxon>
        <taxon>Gunneridae</taxon>
        <taxon>Pentapetalae</taxon>
        <taxon>rosids</taxon>
        <taxon>malvids</taxon>
        <taxon>Brassicales</taxon>
        <taxon>Brassicaceae</taxon>
        <taxon>Arabideae</taxon>
        <taxon>Arabis</taxon>
    </lineage>
</organism>